<evidence type="ECO:0000256" key="2">
    <source>
        <dbReference type="ARBA" id="ARBA00023054"/>
    </source>
</evidence>
<feature type="region of interest" description="Disordered" evidence="5">
    <location>
        <begin position="266"/>
        <end position="303"/>
    </location>
</feature>
<name>A0A8C5P7F3_9ANUR</name>
<dbReference type="SUPFAM" id="SSF47576">
    <property type="entry name" value="Calponin-homology domain, CH-domain"/>
    <property type="match status" value="1"/>
</dbReference>
<dbReference type="AlphaFoldDB" id="A0A8C5P7F3"/>
<keyword evidence="2 4" id="KW-0175">Coiled coil</keyword>
<evidence type="ECO:0000313" key="7">
    <source>
        <dbReference type="Ensembl" id="ENSLLEP00000002370.1"/>
    </source>
</evidence>
<organism evidence="7 8">
    <name type="scientific">Leptobrachium leishanense</name>
    <name type="common">Leishan spiny toad</name>
    <dbReference type="NCBI Taxonomy" id="445787"/>
    <lineage>
        <taxon>Eukaryota</taxon>
        <taxon>Metazoa</taxon>
        <taxon>Chordata</taxon>
        <taxon>Craniata</taxon>
        <taxon>Vertebrata</taxon>
        <taxon>Euteleostomi</taxon>
        <taxon>Amphibia</taxon>
        <taxon>Batrachia</taxon>
        <taxon>Anura</taxon>
        <taxon>Pelobatoidea</taxon>
        <taxon>Megophryidae</taxon>
        <taxon>Leptobrachium</taxon>
    </lineage>
</organism>
<dbReference type="FunFam" id="1.10.418.10:FF:000009">
    <property type="entry name" value="smoothelin isoform X2"/>
    <property type="match status" value="1"/>
</dbReference>
<dbReference type="PANTHER" id="PTHR23167:SF37">
    <property type="entry name" value="SMOOTHELIN-LIKE PROTEIN 2"/>
    <property type="match status" value="1"/>
</dbReference>
<evidence type="ECO:0000256" key="5">
    <source>
        <dbReference type="SAM" id="MobiDB-lite"/>
    </source>
</evidence>
<feature type="compositionally biased region" description="Polar residues" evidence="5">
    <location>
        <begin position="293"/>
        <end position="303"/>
    </location>
</feature>
<feature type="compositionally biased region" description="Polar residues" evidence="5">
    <location>
        <begin position="202"/>
        <end position="222"/>
    </location>
</feature>
<evidence type="ECO:0000256" key="4">
    <source>
        <dbReference type="SAM" id="Coils"/>
    </source>
</evidence>
<dbReference type="Proteomes" id="UP000694569">
    <property type="component" value="Unplaced"/>
</dbReference>
<evidence type="ECO:0000313" key="8">
    <source>
        <dbReference type="Proteomes" id="UP000694569"/>
    </source>
</evidence>
<dbReference type="PROSITE" id="PS50021">
    <property type="entry name" value="CH"/>
    <property type="match status" value="1"/>
</dbReference>
<keyword evidence="8" id="KW-1185">Reference proteome</keyword>
<dbReference type="InterPro" id="IPR050540">
    <property type="entry name" value="F-actin_Monoox_Mical"/>
</dbReference>
<keyword evidence="1" id="KW-0597">Phosphoprotein</keyword>
<reference evidence="7" key="1">
    <citation type="submission" date="2025-08" db="UniProtKB">
        <authorList>
            <consortium name="Ensembl"/>
        </authorList>
    </citation>
    <scope>IDENTIFICATION</scope>
</reference>
<dbReference type="OrthoDB" id="21607at2759"/>
<evidence type="ECO:0000256" key="3">
    <source>
        <dbReference type="ARBA" id="ARBA00061655"/>
    </source>
</evidence>
<sequence>MEPGAEVSVCRLAVCGCAPGQDDELGALRGSVRELRAELEGFRRGVDRQLEDVLLLAGPLSRSVTDLQSENRQLREQVEKLSRQVELLSRAAGLSSEGQARYSTHTMLAVSSKSQSVVPEEQYDVEATRTSVHSVVENGHQSISEKMKISQNASSAAPALLKQEHSPALSVRMPHMPVTAVTKVITESHSGSTSSSSSNQSVQEVKSTLEMTPRSSNSQGAVRTWNASVARTMGVSASTEKSITVSKSSQSYTVSGSAVISESSDRYFDVTPKSQSPPPAVTRQAERKRELVRSQTLPRSSGTQARKAFFEKFDSDSVKGKGESKVKLKRSQSFGVASASSIKQILLEWCRSKTIGYKKIDLQNFSSSWNDGMAFCALVHSFFPEVFDYDALEPTNHKQNFETAFSTAEKFASCDRLIEVEDMLMMGKKPDPMCVFTYVQSLYNHLRRFE</sequence>
<feature type="coiled-coil region" evidence="4">
    <location>
        <begin position="64"/>
        <end position="91"/>
    </location>
</feature>
<evidence type="ECO:0000256" key="1">
    <source>
        <dbReference type="ARBA" id="ARBA00022553"/>
    </source>
</evidence>
<dbReference type="GeneTree" id="ENSGT00940000154495"/>
<dbReference type="Gene3D" id="1.10.418.10">
    <property type="entry name" value="Calponin-like domain"/>
    <property type="match status" value="1"/>
</dbReference>
<dbReference type="PANTHER" id="PTHR23167">
    <property type="entry name" value="CALPONIN HOMOLOGY DOMAIN-CONTAINING PROTEIN DDB_G0272472-RELATED"/>
    <property type="match status" value="1"/>
</dbReference>
<evidence type="ECO:0000259" key="6">
    <source>
        <dbReference type="PROSITE" id="PS50021"/>
    </source>
</evidence>
<dbReference type="Ensembl" id="ENSLLET00000002471.1">
    <property type="protein sequence ID" value="ENSLLEP00000002370.1"/>
    <property type="gene ID" value="ENSLLEG00000001522.1"/>
</dbReference>
<dbReference type="Pfam" id="PF00307">
    <property type="entry name" value="CH"/>
    <property type="match status" value="1"/>
</dbReference>
<accession>A0A8C5P7F3</accession>
<dbReference type="InterPro" id="IPR001715">
    <property type="entry name" value="CH_dom"/>
</dbReference>
<dbReference type="SMART" id="SM00033">
    <property type="entry name" value="CH"/>
    <property type="match status" value="1"/>
</dbReference>
<feature type="region of interest" description="Disordered" evidence="5">
    <location>
        <begin position="186"/>
        <end position="222"/>
    </location>
</feature>
<feature type="domain" description="Calponin-homology (CH)" evidence="6">
    <location>
        <begin position="340"/>
        <end position="447"/>
    </location>
</feature>
<comment type="similarity">
    <text evidence="3">Belongs to the smoothelin family.</text>
</comment>
<protein>
    <recommendedName>
        <fullName evidence="6">Calponin-homology (CH) domain-containing protein</fullName>
    </recommendedName>
</protein>
<proteinExistence type="inferred from homology"/>
<reference evidence="7" key="2">
    <citation type="submission" date="2025-09" db="UniProtKB">
        <authorList>
            <consortium name="Ensembl"/>
        </authorList>
    </citation>
    <scope>IDENTIFICATION</scope>
</reference>
<dbReference type="InterPro" id="IPR036872">
    <property type="entry name" value="CH_dom_sf"/>
</dbReference>
<feature type="compositionally biased region" description="Low complexity" evidence="5">
    <location>
        <begin position="188"/>
        <end position="201"/>
    </location>
</feature>